<evidence type="ECO:0000313" key="4">
    <source>
        <dbReference type="Proteomes" id="UP000316270"/>
    </source>
</evidence>
<feature type="coiled-coil region" evidence="1">
    <location>
        <begin position="249"/>
        <end position="316"/>
    </location>
</feature>
<feature type="region of interest" description="Disordered" evidence="2">
    <location>
        <begin position="448"/>
        <end position="474"/>
    </location>
</feature>
<proteinExistence type="predicted"/>
<evidence type="ECO:0000256" key="2">
    <source>
        <dbReference type="SAM" id="MobiDB-lite"/>
    </source>
</evidence>
<feature type="coiled-coil region" evidence="1">
    <location>
        <begin position="697"/>
        <end position="731"/>
    </location>
</feature>
<dbReference type="OrthoDB" id="3931836at2759"/>
<dbReference type="Proteomes" id="UP000316270">
    <property type="component" value="Chromosome 15"/>
</dbReference>
<protein>
    <submittedName>
        <fullName evidence="3">Uncharacterized protein</fullName>
    </submittedName>
</protein>
<organism evidence="3 4">
    <name type="scientific">Venturia effusa</name>
    <dbReference type="NCBI Taxonomy" id="50376"/>
    <lineage>
        <taxon>Eukaryota</taxon>
        <taxon>Fungi</taxon>
        <taxon>Dikarya</taxon>
        <taxon>Ascomycota</taxon>
        <taxon>Pezizomycotina</taxon>
        <taxon>Dothideomycetes</taxon>
        <taxon>Pleosporomycetidae</taxon>
        <taxon>Venturiales</taxon>
        <taxon>Venturiaceae</taxon>
        <taxon>Venturia</taxon>
    </lineage>
</organism>
<keyword evidence="1" id="KW-0175">Coiled coil</keyword>
<feature type="region of interest" description="Disordered" evidence="2">
    <location>
        <begin position="564"/>
        <end position="584"/>
    </location>
</feature>
<evidence type="ECO:0000313" key="3">
    <source>
        <dbReference type="EMBL" id="QDS76561.1"/>
    </source>
</evidence>
<name>A0A517LLR1_9PEZI</name>
<evidence type="ECO:0000256" key="1">
    <source>
        <dbReference type="SAM" id="Coils"/>
    </source>
</evidence>
<gene>
    <name evidence="3" type="ORF">FKW77_006808</name>
</gene>
<sequence length="928" mass="104438">MSHLPNAVPFPERCALEHKPAIGSEVIHKQLVQVIEHRTSVSMFTEAAESSPTSSYATAPEQTGTESESPPSSCQGPPIKNAPDVPQFDTTMRKNGDKPAPTFISSSFLRDFPENHKPPARQAQEVPVYPMNKHNIKPYEVWVDTKGVPLKYYSFAFLTQDQNEYVKELQANWNNASVPPIRPEAPLGTTLHKAINSHCLETMERVPPGQAWKISNNHCINIIQHWEMTLSKIMCDPVSAEAIERDSSIQRCRELREELLAQRSNVEEMVSTKLLLARAVWEHEAFKQIRKERSRIEGLEAELAKVKSEKAAYQNALLDEVEKQQSKGDVHNLNAYVQLLGNENKENTAIMLDWNMLNRDLSGPKQQPANPLKLTQAFAMIPRLVSYVEKRASALEQEKVLLSKFVDVRPIRNDKANLIGVTIETIVHDALAAKADIEIKLRALNDQMASQSTASSPGLSGLPPPPPGATHDSQEDMVKRIEALEVETSIKAYEGAVALTFSKYWKTYCPYKTAKDEFMGLSDDEDEDFDDGMEEQEYEDDPDYEENPCAKLTEAQVATAAENGTSCVPLPNSPANSTNITSPSGAHSVRTMQWFYDVMSHACQSWTQDVVRHRNALQKRQRENERYEKSLANASELLKKQYYRNVQAGKENQKLRSQNKELEARVREYTNLTQRIGIESDKDLRSGTSLYNSLQSLTVLKDENLRLKALIDGLNDRVADLIRTLDIYEGKTVPRPSANHLEESLAESMQVYDHKFSNHKFWLRNLTSLTQDSSIDEEKSEQAANSVETTAIPAFIHDDGDGGGDVSTDGLAMLKAMAEDKPIPDLKAHMLASPRTSPERHNPSGPYDEHSIKDLDISESVNETKAWRARGGGYRDADDQLSKEIQAMSGLVQLKEGRNTKFSERFEEFADETEGFSRDVRERRVDNE</sequence>
<feature type="compositionally biased region" description="Polar residues" evidence="2">
    <location>
        <begin position="44"/>
        <end position="75"/>
    </location>
</feature>
<feature type="region of interest" description="Disordered" evidence="2">
    <location>
        <begin position="525"/>
        <end position="546"/>
    </location>
</feature>
<feature type="compositionally biased region" description="Polar residues" evidence="2">
    <location>
        <begin position="573"/>
        <end position="584"/>
    </location>
</feature>
<feature type="coiled-coil region" evidence="1">
    <location>
        <begin position="610"/>
        <end position="672"/>
    </location>
</feature>
<dbReference type="EMBL" id="CP042199">
    <property type="protein sequence ID" value="QDS76561.1"/>
    <property type="molecule type" value="Genomic_DNA"/>
</dbReference>
<reference evidence="3 4" key="1">
    <citation type="submission" date="2019-07" db="EMBL/GenBank/DDBJ databases">
        <title>Finished genome of Venturia effusa.</title>
        <authorList>
            <person name="Young C.A."/>
            <person name="Cox M.P."/>
            <person name="Ganley A.R.D."/>
            <person name="David W.J."/>
        </authorList>
    </citation>
    <scope>NUCLEOTIDE SEQUENCE [LARGE SCALE GENOMIC DNA]</scope>
    <source>
        <strain evidence="4">albino</strain>
    </source>
</reference>
<keyword evidence="4" id="KW-1185">Reference proteome</keyword>
<feature type="region of interest" description="Disordered" evidence="2">
    <location>
        <begin position="44"/>
        <end position="103"/>
    </location>
</feature>
<accession>A0A517LLR1</accession>
<dbReference type="AlphaFoldDB" id="A0A517LLR1"/>